<feature type="compositionally biased region" description="Polar residues" evidence="1">
    <location>
        <begin position="176"/>
        <end position="193"/>
    </location>
</feature>
<proteinExistence type="predicted"/>
<dbReference type="EMBL" id="AYKW01000009">
    <property type="protein sequence ID" value="PIL32848.1"/>
    <property type="molecule type" value="Genomic_DNA"/>
</dbReference>
<feature type="region of interest" description="Disordered" evidence="1">
    <location>
        <begin position="149"/>
        <end position="200"/>
    </location>
</feature>
<protein>
    <submittedName>
        <fullName evidence="2">Uncharacterized protein</fullName>
    </submittedName>
</protein>
<dbReference type="OrthoDB" id="2756950at2759"/>
<accession>A0A2G8SH06</accession>
<dbReference type="AlphaFoldDB" id="A0A2G8SH06"/>
<name>A0A2G8SH06_9APHY</name>
<dbReference type="Proteomes" id="UP000230002">
    <property type="component" value="Unassembled WGS sequence"/>
</dbReference>
<organism evidence="2 3">
    <name type="scientific">Ganoderma sinense ZZ0214-1</name>
    <dbReference type="NCBI Taxonomy" id="1077348"/>
    <lineage>
        <taxon>Eukaryota</taxon>
        <taxon>Fungi</taxon>
        <taxon>Dikarya</taxon>
        <taxon>Basidiomycota</taxon>
        <taxon>Agaricomycotina</taxon>
        <taxon>Agaricomycetes</taxon>
        <taxon>Polyporales</taxon>
        <taxon>Polyporaceae</taxon>
        <taxon>Ganoderma</taxon>
    </lineage>
</organism>
<reference evidence="2 3" key="1">
    <citation type="journal article" date="2015" name="Sci. Rep.">
        <title>Chromosome-level genome map provides insights into diverse defense mechanisms in the medicinal fungus Ganoderma sinense.</title>
        <authorList>
            <person name="Zhu Y."/>
            <person name="Xu J."/>
            <person name="Sun C."/>
            <person name="Zhou S."/>
            <person name="Xu H."/>
            <person name="Nelson D.R."/>
            <person name="Qian J."/>
            <person name="Song J."/>
            <person name="Luo H."/>
            <person name="Xiang L."/>
            <person name="Li Y."/>
            <person name="Xu Z."/>
            <person name="Ji A."/>
            <person name="Wang L."/>
            <person name="Lu S."/>
            <person name="Hayward A."/>
            <person name="Sun W."/>
            <person name="Li X."/>
            <person name="Schwartz D.C."/>
            <person name="Wang Y."/>
            <person name="Chen S."/>
        </authorList>
    </citation>
    <scope>NUCLEOTIDE SEQUENCE [LARGE SCALE GENOMIC DNA]</scope>
    <source>
        <strain evidence="2 3">ZZ0214-1</strain>
    </source>
</reference>
<gene>
    <name evidence="2" type="ORF">GSI_04965</name>
</gene>
<evidence type="ECO:0000313" key="2">
    <source>
        <dbReference type="EMBL" id="PIL32848.1"/>
    </source>
</evidence>
<sequence length="200" mass="22294">MSELLVVSITWYYTYQGYRIRKGIELGKTISSLLFYNGSGYFLCLTTFYLVDIVLNTVPVEVRQVVAPFLDEFLDPIVSILTCRFMLALRQFDRTVVETTGSGIGPQFREHMASTVLQFSAQPSESLPDLIVSFAHPVLVDSDQFKQGPDSAIVDNQSERREIGTVAPASPKVPSNRYSPDSESPTLRPSSQPDEWAGFA</sequence>
<evidence type="ECO:0000313" key="3">
    <source>
        <dbReference type="Proteomes" id="UP000230002"/>
    </source>
</evidence>
<comment type="caution">
    <text evidence="2">The sequence shown here is derived from an EMBL/GenBank/DDBJ whole genome shotgun (WGS) entry which is preliminary data.</text>
</comment>
<keyword evidence="3" id="KW-1185">Reference proteome</keyword>
<evidence type="ECO:0000256" key="1">
    <source>
        <dbReference type="SAM" id="MobiDB-lite"/>
    </source>
</evidence>